<gene>
    <name evidence="1" type="ORF">H9812_04940</name>
</gene>
<name>A0A9D2DXE4_9FIRM</name>
<reference evidence="1" key="2">
    <citation type="submission" date="2021-04" db="EMBL/GenBank/DDBJ databases">
        <authorList>
            <person name="Gilroy R."/>
        </authorList>
    </citation>
    <scope>NUCLEOTIDE SEQUENCE</scope>
    <source>
        <strain evidence="1">CHK33-5263</strain>
    </source>
</reference>
<protein>
    <submittedName>
        <fullName evidence="1">Uncharacterized protein</fullName>
    </submittedName>
</protein>
<dbReference type="EMBL" id="DXBS01000097">
    <property type="protein sequence ID" value="HIZ24800.1"/>
    <property type="molecule type" value="Genomic_DNA"/>
</dbReference>
<dbReference type="Proteomes" id="UP000824044">
    <property type="component" value="Unassembled WGS sequence"/>
</dbReference>
<proteinExistence type="predicted"/>
<evidence type="ECO:0000313" key="1">
    <source>
        <dbReference type="EMBL" id="HIZ24800.1"/>
    </source>
</evidence>
<reference evidence="1" key="1">
    <citation type="journal article" date="2021" name="PeerJ">
        <title>Extensive microbial diversity within the chicken gut microbiome revealed by metagenomics and culture.</title>
        <authorList>
            <person name="Gilroy R."/>
            <person name="Ravi A."/>
            <person name="Getino M."/>
            <person name="Pursley I."/>
            <person name="Horton D.L."/>
            <person name="Alikhan N.F."/>
            <person name="Baker D."/>
            <person name="Gharbi K."/>
            <person name="Hall N."/>
            <person name="Watson M."/>
            <person name="Adriaenssens E.M."/>
            <person name="Foster-Nyarko E."/>
            <person name="Jarju S."/>
            <person name="Secka A."/>
            <person name="Antonio M."/>
            <person name="Oren A."/>
            <person name="Chaudhuri R.R."/>
            <person name="La Ragione R."/>
            <person name="Hildebrand F."/>
            <person name="Pallen M.J."/>
        </authorList>
    </citation>
    <scope>NUCLEOTIDE SEQUENCE</scope>
    <source>
        <strain evidence="1">CHK33-5263</strain>
    </source>
</reference>
<organism evidence="1 2">
    <name type="scientific">Candidatus Gallimonas intestinigallinarum</name>
    <dbReference type="NCBI Taxonomy" id="2838604"/>
    <lineage>
        <taxon>Bacteria</taxon>
        <taxon>Bacillati</taxon>
        <taxon>Bacillota</taxon>
        <taxon>Clostridia</taxon>
        <taxon>Candidatus Gallimonas</taxon>
    </lineage>
</organism>
<evidence type="ECO:0000313" key="2">
    <source>
        <dbReference type="Proteomes" id="UP000824044"/>
    </source>
</evidence>
<accession>A0A9D2DXE4</accession>
<comment type="caution">
    <text evidence="1">The sequence shown here is derived from an EMBL/GenBank/DDBJ whole genome shotgun (WGS) entry which is preliminary data.</text>
</comment>
<dbReference type="AlphaFoldDB" id="A0A9D2DXE4"/>
<sequence length="96" mass="10710">MAANAGFFKRNSRDFFSSVQKKSVSKNHGASKTTLLRSVTQFARAALVRKSEAKRAALLRKSLRREKPGAEAALAANAGFSKRNSRDFFCQFKRNL</sequence>